<protein>
    <submittedName>
        <fullName evidence="1">Uncharacterized protein</fullName>
    </submittedName>
</protein>
<reference evidence="1" key="1">
    <citation type="journal article" date="2015" name="Nature">
        <title>Complex archaea that bridge the gap between prokaryotes and eukaryotes.</title>
        <authorList>
            <person name="Spang A."/>
            <person name="Saw J.H."/>
            <person name="Jorgensen S.L."/>
            <person name="Zaremba-Niedzwiedzka K."/>
            <person name="Martijn J."/>
            <person name="Lind A.E."/>
            <person name="van Eijk R."/>
            <person name="Schleper C."/>
            <person name="Guy L."/>
            <person name="Ettema T.J."/>
        </authorList>
    </citation>
    <scope>NUCLEOTIDE SEQUENCE</scope>
</reference>
<comment type="caution">
    <text evidence="1">The sequence shown here is derived from an EMBL/GenBank/DDBJ whole genome shotgun (WGS) entry which is preliminary data.</text>
</comment>
<dbReference type="AlphaFoldDB" id="A0A0F9BD23"/>
<sequence length="81" mass="9392">MSSVRRSTITVIQWKDASYVDHDDGNNDGLFELVSAGILVKETEEYITIALDDFEDDSNRHLISIPQAWIVNRQDRVVRWK</sequence>
<evidence type="ECO:0000313" key="1">
    <source>
        <dbReference type="EMBL" id="KKK82331.1"/>
    </source>
</evidence>
<dbReference type="EMBL" id="LAZR01052722">
    <property type="protein sequence ID" value="KKK82331.1"/>
    <property type="molecule type" value="Genomic_DNA"/>
</dbReference>
<gene>
    <name evidence="1" type="ORF">LCGC14_2804450</name>
</gene>
<accession>A0A0F9BD23</accession>
<name>A0A0F9BD23_9ZZZZ</name>
<organism evidence="1">
    <name type="scientific">marine sediment metagenome</name>
    <dbReference type="NCBI Taxonomy" id="412755"/>
    <lineage>
        <taxon>unclassified sequences</taxon>
        <taxon>metagenomes</taxon>
        <taxon>ecological metagenomes</taxon>
    </lineage>
</organism>
<proteinExistence type="predicted"/>